<name>A0A2P2KYE3_RHIMU</name>
<sequence>MSNEKEEKTAAKIFSQSDEFNLIMARLLCSLVAQLDPEDLGYIIRLRAITLSTIPIR</sequence>
<proteinExistence type="predicted"/>
<dbReference type="AlphaFoldDB" id="A0A2P2KYE3"/>
<protein>
    <submittedName>
        <fullName evidence="1">XIAP-associated factor 1</fullName>
    </submittedName>
</protein>
<evidence type="ECO:0000313" key="1">
    <source>
        <dbReference type="EMBL" id="MBX10724.1"/>
    </source>
</evidence>
<reference evidence="1" key="1">
    <citation type="submission" date="2018-02" db="EMBL/GenBank/DDBJ databases">
        <title>Rhizophora mucronata_Transcriptome.</title>
        <authorList>
            <person name="Meera S.P."/>
            <person name="Sreeshan A."/>
            <person name="Augustine A."/>
        </authorList>
    </citation>
    <scope>NUCLEOTIDE SEQUENCE</scope>
    <source>
        <tissue evidence="1">Leaf</tissue>
    </source>
</reference>
<organism evidence="1">
    <name type="scientific">Rhizophora mucronata</name>
    <name type="common">Asiatic mangrove</name>
    <dbReference type="NCBI Taxonomy" id="61149"/>
    <lineage>
        <taxon>Eukaryota</taxon>
        <taxon>Viridiplantae</taxon>
        <taxon>Streptophyta</taxon>
        <taxon>Embryophyta</taxon>
        <taxon>Tracheophyta</taxon>
        <taxon>Spermatophyta</taxon>
        <taxon>Magnoliopsida</taxon>
        <taxon>eudicotyledons</taxon>
        <taxon>Gunneridae</taxon>
        <taxon>Pentapetalae</taxon>
        <taxon>rosids</taxon>
        <taxon>fabids</taxon>
        <taxon>Malpighiales</taxon>
        <taxon>Rhizophoraceae</taxon>
        <taxon>Rhizophora</taxon>
    </lineage>
</organism>
<accession>A0A2P2KYE3</accession>
<dbReference type="EMBL" id="GGEC01030240">
    <property type="protein sequence ID" value="MBX10724.1"/>
    <property type="molecule type" value="Transcribed_RNA"/>
</dbReference>